<comment type="catalytic activity">
    <reaction evidence="6">
        <text>D-glyceraldehyde 3-phosphate + phosphate + NAD(+) = (2R)-3-phospho-glyceroyl phosphate + NADH + H(+)</text>
        <dbReference type="Rhea" id="RHEA:10300"/>
        <dbReference type="ChEBI" id="CHEBI:15378"/>
        <dbReference type="ChEBI" id="CHEBI:43474"/>
        <dbReference type="ChEBI" id="CHEBI:57540"/>
        <dbReference type="ChEBI" id="CHEBI:57604"/>
        <dbReference type="ChEBI" id="CHEBI:57945"/>
        <dbReference type="ChEBI" id="CHEBI:59776"/>
        <dbReference type="EC" id="1.2.1.12"/>
    </reaction>
</comment>
<evidence type="ECO:0000256" key="7">
    <source>
        <dbReference type="RuleBase" id="RU000397"/>
    </source>
</evidence>
<dbReference type="NCBIfam" id="TIGR01534">
    <property type="entry name" value="GAPDH-I"/>
    <property type="match status" value="1"/>
</dbReference>
<gene>
    <name evidence="10" type="ORF">tinsulaeT_37580</name>
</gene>
<evidence type="ECO:0000256" key="1">
    <source>
        <dbReference type="ARBA" id="ARBA00003501"/>
    </source>
</evidence>
<dbReference type="PROSITE" id="PS00071">
    <property type="entry name" value="GAPDH"/>
    <property type="match status" value="1"/>
</dbReference>
<dbReference type="InterPro" id="IPR020831">
    <property type="entry name" value="GlycerAld/Erythrose_P_DH"/>
</dbReference>
<keyword evidence="11" id="KW-1185">Reference proteome</keyword>
<name>A0ABQ6GWV1_9GAMM</name>
<reference evidence="10 11" key="1">
    <citation type="submission" date="2023-03" db="EMBL/GenBank/DDBJ databases">
        <title>Draft genome sequence of Thalassotalea insulae KCTC 62186T.</title>
        <authorList>
            <person name="Sawabe T."/>
        </authorList>
    </citation>
    <scope>NUCLEOTIDE SEQUENCE [LARGE SCALE GENOMIC DNA]</scope>
    <source>
        <strain evidence="10 11">KCTC 62186</strain>
    </source>
</reference>
<evidence type="ECO:0000256" key="4">
    <source>
        <dbReference type="ARBA" id="ARBA00023002"/>
    </source>
</evidence>
<accession>A0ABQ6GWV1</accession>
<dbReference type="InterPro" id="IPR020829">
    <property type="entry name" value="GlycerAld_3-P_DH_cat"/>
</dbReference>
<comment type="function">
    <text evidence="1">Catalyzes the oxidative phosphorylation of glyceraldehyde 3-phosphate (G3P) to 1,3-bisphosphoglycerate (BPG) using the cofactor NAD. The first reaction step involves the formation of a hemiacetal intermediate between G3P and a cysteine residue, and this hemiacetal intermediate is then oxidized to a thioester, with concomitant reduction of NAD to NADH. The reduced NADH is then exchanged with the second NAD, and the thioester is attacked by a nucleophilic inorganic phosphate to produce BPG.</text>
</comment>
<comment type="subunit">
    <text evidence="3">Homotetramer.</text>
</comment>
<dbReference type="SUPFAM" id="SSF55347">
    <property type="entry name" value="Glyceraldehyde-3-phosphate dehydrogenase-like, C-terminal domain"/>
    <property type="match status" value="1"/>
</dbReference>
<dbReference type="InterPro" id="IPR020828">
    <property type="entry name" value="GlycerAld_3-P_DH_NAD(P)-bd"/>
</dbReference>
<evidence type="ECO:0000313" key="10">
    <source>
        <dbReference type="EMBL" id="GLX80418.1"/>
    </source>
</evidence>
<dbReference type="Proteomes" id="UP001157186">
    <property type="component" value="Unassembled WGS sequence"/>
</dbReference>
<dbReference type="EC" id="1.2.1.-" evidence="8"/>
<dbReference type="PANTHER" id="PTHR10836:SF76">
    <property type="entry name" value="GLYCERALDEHYDE-3-PHOSPHATE DEHYDROGENASE-RELATED"/>
    <property type="match status" value="1"/>
</dbReference>
<dbReference type="Pfam" id="PF00044">
    <property type="entry name" value="Gp_dh_N"/>
    <property type="match status" value="1"/>
</dbReference>
<keyword evidence="5" id="KW-0520">NAD</keyword>
<dbReference type="InterPro" id="IPR006424">
    <property type="entry name" value="Glyceraldehyde-3-P_DH_1"/>
</dbReference>
<dbReference type="EMBL" id="BSST01000001">
    <property type="protein sequence ID" value="GLX80418.1"/>
    <property type="molecule type" value="Genomic_DNA"/>
</dbReference>
<dbReference type="SUPFAM" id="SSF51735">
    <property type="entry name" value="NAD(P)-binding Rossmann-fold domains"/>
    <property type="match status" value="1"/>
</dbReference>
<dbReference type="CDD" id="cd18126">
    <property type="entry name" value="GAPDH_I_C"/>
    <property type="match status" value="1"/>
</dbReference>
<dbReference type="PANTHER" id="PTHR10836">
    <property type="entry name" value="GLYCERALDEHYDE 3-PHOSPHATE DEHYDROGENASE"/>
    <property type="match status" value="1"/>
</dbReference>
<keyword evidence="4 8" id="KW-0560">Oxidoreductase</keyword>
<evidence type="ECO:0000259" key="9">
    <source>
        <dbReference type="SMART" id="SM00846"/>
    </source>
</evidence>
<proteinExistence type="inferred from homology"/>
<protein>
    <recommendedName>
        <fullName evidence="8">Glyceraldehyde-3-phosphate dehydrogenase</fullName>
        <ecNumber evidence="8">1.2.1.-</ecNumber>
    </recommendedName>
</protein>
<dbReference type="InterPro" id="IPR036291">
    <property type="entry name" value="NAD(P)-bd_dom_sf"/>
</dbReference>
<evidence type="ECO:0000256" key="3">
    <source>
        <dbReference type="ARBA" id="ARBA00011881"/>
    </source>
</evidence>
<dbReference type="SMART" id="SM00846">
    <property type="entry name" value="Gp_dh_N"/>
    <property type="match status" value="1"/>
</dbReference>
<evidence type="ECO:0000256" key="6">
    <source>
        <dbReference type="ARBA" id="ARBA00047698"/>
    </source>
</evidence>
<dbReference type="Pfam" id="PF02800">
    <property type="entry name" value="Gp_dh_C"/>
    <property type="match status" value="1"/>
</dbReference>
<comment type="caution">
    <text evidence="10">The sequence shown here is derived from an EMBL/GenBank/DDBJ whole genome shotgun (WGS) entry which is preliminary data.</text>
</comment>
<evidence type="ECO:0000256" key="5">
    <source>
        <dbReference type="ARBA" id="ARBA00023027"/>
    </source>
</evidence>
<comment type="similarity">
    <text evidence="2 7">Belongs to the glyceraldehyde-3-phosphate dehydrogenase family.</text>
</comment>
<sequence length="334" mass="35978">MTIKLGINGFGRIGRFVFRAAAQRNDIEVVGINDLIDVDYMAYMLKYDSTHGRFDGTVEVVDGQLIVNGNTVRVTAERNPAELKWDEIDVDIVVESTGLFLTDEMARKHIEAGAKKVVMSAPSKDDTPMFVIGVNQDKYQGQAIVSNASCTTNCLAPIAKVLNDNWGITDGLMTTVHATTATQKTVDGPSAKDWRGGRGAGQNIIPSSTGAAKAVGKVIPELNGKLTGMSFRVPTPNVSVVDLTVNLAKSASYQEICDAMKAAAQNELNGVLGYTEDQVVSNDFIGETCTSVFDAGAGIALTDKFVKVVSWYDNEIGYSNKVLDLAAFIYNYDH</sequence>
<dbReference type="PRINTS" id="PR00078">
    <property type="entry name" value="G3PDHDRGNASE"/>
</dbReference>
<dbReference type="Gene3D" id="3.40.50.720">
    <property type="entry name" value="NAD(P)-binding Rossmann-like Domain"/>
    <property type="match status" value="1"/>
</dbReference>
<dbReference type="InterPro" id="IPR020830">
    <property type="entry name" value="GlycerAld_3-P_DH_AS"/>
</dbReference>
<dbReference type="RefSeq" id="WP_284246409.1">
    <property type="nucleotide sequence ID" value="NZ_BSST01000001.1"/>
</dbReference>
<evidence type="ECO:0000256" key="8">
    <source>
        <dbReference type="RuleBase" id="RU361160"/>
    </source>
</evidence>
<dbReference type="Gene3D" id="3.30.360.10">
    <property type="entry name" value="Dihydrodipicolinate Reductase, domain 2"/>
    <property type="match status" value="1"/>
</dbReference>
<evidence type="ECO:0000256" key="2">
    <source>
        <dbReference type="ARBA" id="ARBA00007406"/>
    </source>
</evidence>
<evidence type="ECO:0000313" key="11">
    <source>
        <dbReference type="Proteomes" id="UP001157186"/>
    </source>
</evidence>
<feature type="domain" description="Glyceraldehyde 3-phosphate dehydrogenase NAD(P) binding" evidence="9">
    <location>
        <begin position="3"/>
        <end position="150"/>
    </location>
</feature>
<dbReference type="CDD" id="cd05214">
    <property type="entry name" value="GAPDH_I_N"/>
    <property type="match status" value="1"/>
</dbReference>
<dbReference type="PIRSF" id="PIRSF000149">
    <property type="entry name" value="GAP_DH"/>
    <property type="match status" value="1"/>
</dbReference>
<organism evidence="10 11">
    <name type="scientific">Thalassotalea insulae</name>
    <dbReference type="NCBI Taxonomy" id="2056778"/>
    <lineage>
        <taxon>Bacteria</taxon>
        <taxon>Pseudomonadati</taxon>
        <taxon>Pseudomonadota</taxon>
        <taxon>Gammaproteobacteria</taxon>
        <taxon>Alteromonadales</taxon>
        <taxon>Colwelliaceae</taxon>
        <taxon>Thalassotalea</taxon>
    </lineage>
</organism>